<gene>
    <name evidence="9 12" type="primary">lspA</name>
    <name evidence="12" type="ORF">FMM06_09680</name>
</gene>
<dbReference type="OrthoDB" id="9810259at2"/>
<name>A0A552U706_9SPHN</name>
<feature type="transmembrane region" description="Helical" evidence="9">
    <location>
        <begin position="129"/>
        <end position="151"/>
    </location>
</feature>
<evidence type="ECO:0000256" key="9">
    <source>
        <dbReference type="HAMAP-Rule" id="MF_00161"/>
    </source>
</evidence>
<keyword evidence="2 9" id="KW-1003">Cell membrane</keyword>
<feature type="transmembrane region" description="Helical" evidence="9">
    <location>
        <begin position="35"/>
        <end position="56"/>
    </location>
</feature>
<keyword evidence="6 9" id="KW-0378">Hydrolase</keyword>
<evidence type="ECO:0000256" key="3">
    <source>
        <dbReference type="ARBA" id="ARBA00022670"/>
    </source>
</evidence>
<evidence type="ECO:0000313" key="12">
    <source>
        <dbReference type="EMBL" id="TRW14003.1"/>
    </source>
</evidence>
<dbReference type="PANTHER" id="PTHR33695">
    <property type="entry name" value="LIPOPROTEIN SIGNAL PEPTIDASE"/>
    <property type="match status" value="1"/>
</dbReference>
<dbReference type="PRINTS" id="PR00781">
    <property type="entry name" value="LIPOSIGPTASE"/>
</dbReference>
<comment type="function">
    <text evidence="9 10">This protein specifically catalyzes the removal of signal peptides from prolipoproteins.</text>
</comment>
<feature type="transmembrane region" description="Helical" evidence="9">
    <location>
        <begin position="6"/>
        <end position="23"/>
    </location>
</feature>
<keyword evidence="3 9" id="KW-0645">Protease</keyword>
<dbReference type="EMBL" id="VJWA01000002">
    <property type="protein sequence ID" value="TRW14003.1"/>
    <property type="molecule type" value="Genomic_DNA"/>
</dbReference>
<dbReference type="NCBIfam" id="TIGR00077">
    <property type="entry name" value="lspA"/>
    <property type="match status" value="1"/>
</dbReference>
<dbReference type="GO" id="GO:0004190">
    <property type="term" value="F:aspartic-type endopeptidase activity"/>
    <property type="evidence" value="ECO:0007669"/>
    <property type="project" value="UniProtKB-UniRule"/>
</dbReference>
<keyword evidence="7 9" id="KW-1133">Transmembrane helix</keyword>
<comment type="similarity">
    <text evidence="1 9 11">Belongs to the peptidase A8 family.</text>
</comment>
<accession>A0A552U706</accession>
<feature type="transmembrane region" description="Helical" evidence="9">
    <location>
        <begin position="90"/>
        <end position="109"/>
    </location>
</feature>
<dbReference type="Proteomes" id="UP000317894">
    <property type="component" value="Unassembled WGS sequence"/>
</dbReference>
<keyword evidence="13" id="KW-1185">Reference proteome</keyword>
<dbReference type="GO" id="GO:0006508">
    <property type="term" value="P:proteolysis"/>
    <property type="evidence" value="ECO:0007669"/>
    <property type="project" value="UniProtKB-KW"/>
</dbReference>
<evidence type="ECO:0000256" key="7">
    <source>
        <dbReference type="ARBA" id="ARBA00022989"/>
    </source>
</evidence>
<dbReference type="HAMAP" id="MF_00161">
    <property type="entry name" value="LspA"/>
    <property type="match status" value="1"/>
</dbReference>
<proteinExistence type="inferred from homology"/>
<evidence type="ECO:0000256" key="5">
    <source>
        <dbReference type="ARBA" id="ARBA00022750"/>
    </source>
</evidence>
<keyword evidence="8 9" id="KW-0472">Membrane</keyword>
<evidence type="ECO:0000256" key="10">
    <source>
        <dbReference type="RuleBase" id="RU000594"/>
    </source>
</evidence>
<sequence>MKRLGYGLAIAVFILDQLSKYWIVEIVQLQSRGWVPVTPFLTLTWVANYGVSLGLFQAGTDGMRWLLVAGTGAIAALVAVWIARERARGDVVALGLVLGGALGNIVDRIRYGYVVDFVHVQYGWFDFKYVFNVADAGISIGVILLLARALFVRTPTKELS</sequence>
<evidence type="ECO:0000256" key="1">
    <source>
        <dbReference type="ARBA" id="ARBA00006139"/>
    </source>
</evidence>
<evidence type="ECO:0000256" key="4">
    <source>
        <dbReference type="ARBA" id="ARBA00022692"/>
    </source>
</evidence>
<dbReference type="AlphaFoldDB" id="A0A552U706"/>
<protein>
    <recommendedName>
        <fullName evidence="9">Lipoprotein signal peptidase</fullName>
        <ecNumber evidence="9">3.4.23.36</ecNumber>
    </recommendedName>
    <alternativeName>
        <fullName evidence="9">Prolipoprotein signal peptidase</fullName>
    </alternativeName>
    <alternativeName>
        <fullName evidence="9">Signal peptidase II</fullName>
        <shortName evidence="9">SPase II</shortName>
    </alternativeName>
</protein>
<dbReference type="RefSeq" id="WP_144237209.1">
    <property type="nucleotide sequence ID" value="NZ_VJWA01000002.1"/>
</dbReference>
<evidence type="ECO:0000256" key="2">
    <source>
        <dbReference type="ARBA" id="ARBA00022475"/>
    </source>
</evidence>
<evidence type="ECO:0000313" key="13">
    <source>
        <dbReference type="Proteomes" id="UP000317894"/>
    </source>
</evidence>
<organism evidence="12 13">
    <name type="scientific">Glacieibacterium frigidum</name>
    <dbReference type="NCBI Taxonomy" id="2593303"/>
    <lineage>
        <taxon>Bacteria</taxon>
        <taxon>Pseudomonadati</taxon>
        <taxon>Pseudomonadota</taxon>
        <taxon>Alphaproteobacteria</taxon>
        <taxon>Sphingomonadales</taxon>
        <taxon>Sphingosinicellaceae</taxon>
        <taxon>Glacieibacterium</taxon>
    </lineage>
</organism>
<comment type="subcellular location">
    <subcellularLocation>
        <location evidence="9">Cell membrane</location>
        <topology evidence="9">Multi-pass membrane protein</topology>
    </subcellularLocation>
</comment>
<comment type="caution">
    <text evidence="12">The sequence shown here is derived from an EMBL/GenBank/DDBJ whole genome shotgun (WGS) entry which is preliminary data.</text>
</comment>
<feature type="active site" evidence="9">
    <location>
        <position position="116"/>
    </location>
</feature>
<keyword evidence="5 9" id="KW-0064">Aspartyl protease</keyword>
<evidence type="ECO:0000256" key="11">
    <source>
        <dbReference type="RuleBase" id="RU004181"/>
    </source>
</evidence>
<feature type="active site" evidence="9">
    <location>
        <position position="135"/>
    </location>
</feature>
<evidence type="ECO:0000256" key="8">
    <source>
        <dbReference type="ARBA" id="ARBA00023136"/>
    </source>
</evidence>
<feature type="transmembrane region" description="Helical" evidence="9">
    <location>
        <begin position="62"/>
        <end position="83"/>
    </location>
</feature>
<dbReference type="Pfam" id="PF01252">
    <property type="entry name" value="Peptidase_A8"/>
    <property type="match status" value="1"/>
</dbReference>
<comment type="pathway">
    <text evidence="9">Protein modification; lipoprotein biosynthesis (signal peptide cleavage).</text>
</comment>
<dbReference type="PROSITE" id="PS00855">
    <property type="entry name" value="SPASE_II"/>
    <property type="match status" value="1"/>
</dbReference>
<keyword evidence="4 9" id="KW-0812">Transmembrane</keyword>
<dbReference type="UniPathway" id="UPA00665"/>
<reference evidence="12 13" key="1">
    <citation type="submission" date="2019-07" db="EMBL/GenBank/DDBJ databases">
        <title>Novel species isolated from glacier.</title>
        <authorList>
            <person name="Liu Q."/>
            <person name="Xin Y.-H."/>
        </authorList>
    </citation>
    <scope>NUCLEOTIDE SEQUENCE [LARGE SCALE GENOMIC DNA]</scope>
    <source>
        <strain evidence="12 13">LB1R16</strain>
    </source>
</reference>
<dbReference type="InterPro" id="IPR001872">
    <property type="entry name" value="Peptidase_A8"/>
</dbReference>
<comment type="catalytic activity">
    <reaction evidence="9 10">
        <text>Release of signal peptides from bacterial membrane prolipoproteins. Hydrolyzes -Xaa-Yaa-Zaa-|-(S,diacylglyceryl)Cys-, in which Xaa is hydrophobic (preferably Leu), and Yaa (Ala or Ser) and Zaa (Gly or Ala) have small, neutral side chains.</text>
        <dbReference type="EC" id="3.4.23.36"/>
    </reaction>
</comment>
<dbReference type="GO" id="GO:0005886">
    <property type="term" value="C:plasma membrane"/>
    <property type="evidence" value="ECO:0007669"/>
    <property type="project" value="UniProtKB-SubCell"/>
</dbReference>
<evidence type="ECO:0000256" key="6">
    <source>
        <dbReference type="ARBA" id="ARBA00022801"/>
    </source>
</evidence>
<dbReference type="PANTHER" id="PTHR33695:SF1">
    <property type="entry name" value="LIPOPROTEIN SIGNAL PEPTIDASE"/>
    <property type="match status" value="1"/>
</dbReference>
<dbReference type="EC" id="3.4.23.36" evidence="9"/>